<gene>
    <name evidence="9" type="ORF">MNBD_ALPHA08-395</name>
</gene>
<organism evidence="9">
    <name type="scientific">hydrothermal vent metagenome</name>
    <dbReference type="NCBI Taxonomy" id="652676"/>
    <lineage>
        <taxon>unclassified sequences</taxon>
        <taxon>metagenomes</taxon>
        <taxon>ecological metagenomes</taxon>
    </lineage>
</organism>
<dbReference type="EMBL" id="UOEC01000023">
    <property type="protein sequence ID" value="VAV87121.1"/>
    <property type="molecule type" value="Genomic_DNA"/>
</dbReference>
<evidence type="ECO:0000256" key="4">
    <source>
        <dbReference type="ARBA" id="ARBA00022792"/>
    </source>
</evidence>
<evidence type="ECO:0000313" key="9">
    <source>
        <dbReference type="EMBL" id="VAV87121.1"/>
    </source>
</evidence>
<keyword evidence="5" id="KW-0809">Transit peptide</keyword>
<evidence type="ECO:0000256" key="3">
    <source>
        <dbReference type="ARBA" id="ARBA00022660"/>
    </source>
</evidence>
<evidence type="ECO:0000256" key="6">
    <source>
        <dbReference type="ARBA" id="ARBA00022982"/>
    </source>
</evidence>
<comment type="subcellular location">
    <subcellularLocation>
        <location evidence="1">Mitochondrion inner membrane</location>
    </subcellularLocation>
</comment>
<keyword evidence="3" id="KW-0679">Respiratory chain</keyword>
<dbReference type="AlphaFoldDB" id="A0A3B0R4Q7"/>
<dbReference type="PANTHER" id="PTHR12219">
    <property type="entry name" value="NADH-UBIQUINONE OXIDOREDUCTASE"/>
    <property type="match status" value="1"/>
</dbReference>
<sequence>MAARIFQPARNAMQSGNSKSDLWLLQFDAETPRTSEPLMGWTSSSDTRQQIKMRFKSKEDAIAYAKREGIAFSVQEDGSGAVARRPQKSYADNFKFGRSANWTH</sequence>
<dbReference type="GO" id="GO:0005743">
    <property type="term" value="C:mitochondrial inner membrane"/>
    <property type="evidence" value="ECO:0007669"/>
    <property type="project" value="UniProtKB-SubCell"/>
</dbReference>
<protein>
    <recommendedName>
        <fullName evidence="10">ETC complex I subunit</fullName>
    </recommendedName>
</protein>
<evidence type="ECO:0000256" key="7">
    <source>
        <dbReference type="ARBA" id="ARBA00023128"/>
    </source>
</evidence>
<dbReference type="Gene3D" id="3.30.160.190">
    <property type="entry name" value="atu1810 like domain"/>
    <property type="match status" value="1"/>
</dbReference>
<dbReference type="GO" id="GO:0022900">
    <property type="term" value="P:electron transport chain"/>
    <property type="evidence" value="ECO:0007669"/>
    <property type="project" value="InterPro"/>
</dbReference>
<evidence type="ECO:0000256" key="8">
    <source>
        <dbReference type="ARBA" id="ARBA00023136"/>
    </source>
</evidence>
<accession>A0A3B0R4Q7</accession>
<proteinExistence type="predicted"/>
<dbReference type="InterPro" id="IPR038532">
    <property type="entry name" value="NDUFS4-like_sf"/>
</dbReference>
<evidence type="ECO:0000256" key="5">
    <source>
        <dbReference type="ARBA" id="ARBA00022946"/>
    </source>
</evidence>
<evidence type="ECO:0008006" key="10">
    <source>
        <dbReference type="Google" id="ProtNLM"/>
    </source>
</evidence>
<dbReference type="InterPro" id="IPR006885">
    <property type="entry name" value="NADH_UbQ_FeS_4_mit-like"/>
</dbReference>
<keyword evidence="8" id="KW-0472">Membrane</keyword>
<dbReference type="PANTHER" id="PTHR12219:SF8">
    <property type="entry name" value="NADH DEHYDROGENASE [UBIQUINONE] IRON-SULFUR PROTEIN 4, MITOCHONDRIAL"/>
    <property type="match status" value="1"/>
</dbReference>
<evidence type="ECO:0000256" key="2">
    <source>
        <dbReference type="ARBA" id="ARBA00022448"/>
    </source>
</evidence>
<evidence type="ECO:0000256" key="1">
    <source>
        <dbReference type="ARBA" id="ARBA00004273"/>
    </source>
</evidence>
<keyword evidence="7" id="KW-0496">Mitochondrion</keyword>
<keyword evidence="4" id="KW-0999">Mitochondrion inner membrane</keyword>
<reference evidence="9" key="1">
    <citation type="submission" date="2018-06" db="EMBL/GenBank/DDBJ databases">
        <authorList>
            <person name="Zhirakovskaya E."/>
        </authorList>
    </citation>
    <scope>NUCLEOTIDE SEQUENCE</scope>
</reference>
<name>A0A3B0R4Q7_9ZZZZ</name>
<keyword evidence="2" id="KW-0813">Transport</keyword>
<dbReference type="Pfam" id="PF04800">
    <property type="entry name" value="NDUS4"/>
    <property type="match status" value="1"/>
</dbReference>
<keyword evidence="6" id="KW-0249">Electron transport</keyword>